<reference evidence="2 4" key="2">
    <citation type="submission" date="2024-10" db="EMBL/GenBank/DDBJ databases">
        <authorList>
            <person name="Ryan C."/>
        </authorList>
    </citation>
    <scope>NUCLEOTIDE SEQUENCE [LARGE SCALE GENOMIC DNA]</scope>
</reference>
<evidence type="ECO:0000313" key="3">
    <source>
        <dbReference type="EMBL" id="CAL4908640.1"/>
    </source>
</evidence>
<gene>
    <name evidence="3" type="ORF">URODEC1_LOCUS13213</name>
    <name evidence="2" type="ORF">URODEC1_LOCUS9179</name>
</gene>
<dbReference type="SUPFAM" id="SSF81383">
    <property type="entry name" value="F-box domain"/>
    <property type="match status" value="1"/>
</dbReference>
<dbReference type="Proteomes" id="UP001497457">
    <property type="component" value="Chromosome 12b"/>
</dbReference>
<dbReference type="Pfam" id="PF12937">
    <property type="entry name" value="F-box-like"/>
    <property type="match status" value="1"/>
</dbReference>
<dbReference type="SMART" id="SM00256">
    <property type="entry name" value="FBOX"/>
    <property type="match status" value="1"/>
</dbReference>
<sequence>MSQHEEEGLMRLLPDDVLADVLGRAVPRDVATARRVCRAWRALIDGRGLLRRDLVPRSLAGLFISYDGLHFPELFHRPSMEFAGPYMLPWSRPRGHCNGVLLLYDGLLNPAAQWWAPLPELPPGHFTNDMCLVFDPAVSPHCEVFLFPCSPHIRDNRRHVESGALPLLESEWPPSPFMLNVFSTVTGEWRERSFSREGASAGTVADMQKDQRWDGHPSVYWRGALYVYCEDKFVMRISLSNNTYQIIQPPCEIEMCEFHLGKSEKGVYCALSDDEGQLRVWILDESRSPIEWVLKHESGRGMSASRPDLSYFAHQVNGPWILSYANSRKGDDDIEALAQQESEWNSDDEDVLNTEDRDQNHQYIKSFGILGFHPYKEIIFLHKSVDRGFAYHLNTSKLERLGNICPIPYCNLDPYCCIQSCFPYTPCKMAELPSSGSQV</sequence>
<name>A0ABC8W1L5_9POAL</name>
<feature type="domain" description="F-box" evidence="1">
    <location>
        <begin position="7"/>
        <end position="54"/>
    </location>
</feature>
<protein>
    <recommendedName>
        <fullName evidence="1">F-box domain-containing protein</fullName>
    </recommendedName>
</protein>
<evidence type="ECO:0000313" key="4">
    <source>
        <dbReference type="Proteomes" id="UP001497457"/>
    </source>
</evidence>
<dbReference type="InterPro" id="IPR001810">
    <property type="entry name" value="F-box_dom"/>
</dbReference>
<reference evidence="4" key="1">
    <citation type="submission" date="2024-06" db="EMBL/GenBank/DDBJ databases">
        <authorList>
            <person name="Ryan C."/>
        </authorList>
    </citation>
    <scope>NUCLEOTIDE SEQUENCE [LARGE SCALE GENOMIC DNA]</scope>
</reference>
<dbReference type="Gene3D" id="1.20.1280.50">
    <property type="match status" value="1"/>
</dbReference>
<dbReference type="InterPro" id="IPR036047">
    <property type="entry name" value="F-box-like_dom_sf"/>
</dbReference>
<accession>A0ABC8W1L5</accession>
<dbReference type="EMBL" id="OZ075121">
    <property type="protein sequence ID" value="CAL4901220.1"/>
    <property type="molecule type" value="Genomic_DNA"/>
</dbReference>
<dbReference type="PROSITE" id="PS50181">
    <property type="entry name" value="FBOX"/>
    <property type="match status" value="1"/>
</dbReference>
<keyword evidence="4" id="KW-1185">Reference proteome</keyword>
<proteinExistence type="predicted"/>
<dbReference type="CDD" id="cd09917">
    <property type="entry name" value="F-box_SF"/>
    <property type="match status" value="1"/>
</dbReference>
<evidence type="ECO:0000259" key="1">
    <source>
        <dbReference type="PROSITE" id="PS50181"/>
    </source>
</evidence>
<evidence type="ECO:0000313" key="2">
    <source>
        <dbReference type="EMBL" id="CAL4901220.1"/>
    </source>
</evidence>
<organism evidence="2 4">
    <name type="scientific">Urochloa decumbens</name>
    <dbReference type="NCBI Taxonomy" id="240449"/>
    <lineage>
        <taxon>Eukaryota</taxon>
        <taxon>Viridiplantae</taxon>
        <taxon>Streptophyta</taxon>
        <taxon>Embryophyta</taxon>
        <taxon>Tracheophyta</taxon>
        <taxon>Spermatophyta</taxon>
        <taxon>Magnoliopsida</taxon>
        <taxon>Liliopsida</taxon>
        <taxon>Poales</taxon>
        <taxon>Poaceae</taxon>
        <taxon>PACMAD clade</taxon>
        <taxon>Panicoideae</taxon>
        <taxon>Panicodae</taxon>
        <taxon>Paniceae</taxon>
        <taxon>Melinidinae</taxon>
        <taxon>Urochloa</taxon>
    </lineage>
</organism>
<dbReference type="Proteomes" id="UP001497457">
    <property type="component" value="Chromosome 11b"/>
</dbReference>
<dbReference type="PANTHER" id="PTHR34591">
    <property type="entry name" value="OS03G0653100 PROTEIN-RELATED"/>
    <property type="match status" value="1"/>
</dbReference>
<dbReference type="PANTHER" id="PTHR34591:SF29">
    <property type="entry name" value="F-BOX DOMAIN-CONTAINING PROTEIN"/>
    <property type="match status" value="1"/>
</dbReference>
<dbReference type="AlphaFoldDB" id="A0ABC8W1L5"/>
<dbReference type="EMBL" id="OZ075122">
    <property type="protein sequence ID" value="CAL4908640.1"/>
    <property type="molecule type" value="Genomic_DNA"/>
</dbReference>